<name>A0ABR9ZQ53_9FIRM</name>
<proteinExistence type="predicted"/>
<organism evidence="2 3">
    <name type="scientific">Fusibacter ferrireducens</name>
    <dbReference type="NCBI Taxonomy" id="2785058"/>
    <lineage>
        <taxon>Bacteria</taxon>
        <taxon>Bacillati</taxon>
        <taxon>Bacillota</taxon>
        <taxon>Clostridia</taxon>
        <taxon>Eubacteriales</taxon>
        <taxon>Eubacteriales Family XII. Incertae Sedis</taxon>
        <taxon>Fusibacter</taxon>
    </lineage>
</organism>
<dbReference type="GO" id="GO:0016787">
    <property type="term" value="F:hydrolase activity"/>
    <property type="evidence" value="ECO:0007669"/>
    <property type="project" value="UniProtKB-KW"/>
</dbReference>
<gene>
    <name evidence="2" type="ORF">ISU02_05650</name>
</gene>
<comment type="caution">
    <text evidence="2">The sequence shown here is derived from an EMBL/GenBank/DDBJ whole genome shotgun (WGS) entry which is preliminary data.</text>
</comment>
<reference evidence="2 3" key="1">
    <citation type="submission" date="2020-11" db="EMBL/GenBank/DDBJ databases">
        <title>Fusibacter basophilias sp. nov.</title>
        <authorList>
            <person name="Qiu D."/>
        </authorList>
    </citation>
    <scope>NUCLEOTIDE SEQUENCE [LARGE SCALE GENOMIC DNA]</scope>
    <source>
        <strain evidence="2 3">Q10-2</strain>
    </source>
</reference>
<keyword evidence="3" id="KW-1185">Reference proteome</keyword>
<dbReference type="Gene3D" id="3.40.50.1820">
    <property type="entry name" value="alpha/beta hydrolase"/>
    <property type="match status" value="1"/>
</dbReference>
<dbReference type="SUPFAM" id="SSF53474">
    <property type="entry name" value="alpha/beta-Hydrolases"/>
    <property type="match status" value="1"/>
</dbReference>
<dbReference type="PRINTS" id="PR00111">
    <property type="entry name" value="ABHYDROLASE"/>
</dbReference>
<dbReference type="EMBL" id="JADKNH010000003">
    <property type="protein sequence ID" value="MBF4692591.1"/>
    <property type="molecule type" value="Genomic_DNA"/>
</dbReference>
<keyword evidence="2" id="KW-0378">Hydrolase</keyword>
<evidence type="ECO:0000313" key="2">
    <source>
        <dbReference type="EMBL" id="MBF4692591.1"/>
    </source>
</evidence>
<dbReference type="InterPro" id="IPR050266">
    <property type="entry name" value="AB_hydrolase_sf"/>
</dbReference>
<dbReference type="Proteomes" id="UP000614200">
    <property type="component" value="Unassembled WGS sequence"/>
</dbReference>
<dbReference type="RefSeq" id="WP_194700832.1">
    <property type="nucleotide sequence ID" value="NZ_JADKNH010000003.1"/>
</dbReference>
<feature type="domain" description="AB hydrolase-1" evidence="1">
    <location>
        <begin position="21"/>
        <end position="241"/>
    </location>
</feature>
<evidence type="ECO:0000259" key="1">
    <source>
        <dbReference type="Pfam" id="PF00561"/>
    </source>
</evidence>
<sequence length="255" mass="28646">MSMMKVNGIHLNVEVKGDGEPLILIHGLGSDISKWDTDFLRLSKKYKTIALDCRGHGQSDKPKEYTLEDHVQDIISLMDIFKLKTANLYGVSMGSYIAQGVAIAQPYRIKKLILGVTKTNGLTSSTQRLMTEHAEALKILSEQEQQRFLLKYIVHNMRIFLEHPDVLNSSLTPEETIAANKALEHFDYRAELHKISAETLVISGKYDGLNPPDEGKLSADLIPNATFIEMKHSGHLPMLEEQALFSQIIDDFLAK</sequence>
<dbReference type="PANTHER" id="PTHR43798">
    <property type="entry name" value="MONOACYLGLYCEROL LIPASE"/>
    <property type="match status" value="1"/>
</dbReference>
<dbReference type="InterPro" id="IPR029058">
    <property type="entry name" value="AB_hydrolase_fold"/>
</dbReference>
<dbReference type="InterPro" id="IPR000073">
    <property type="entry name" value="AB_hydrolase_1"/>
</dbReference>
<protein>
    <submittedName>
        <fullName evidence="2">Alpha/beta fold hydrolase</fullName>
    </submittedName>
</protein>
<evidence type="ECO:0000313" key="3">
    <source>
        <dbReference type="Proteomes" id="UP000614200"/>
    </source>
</evidence>
<dbReference type="Pfam" id="PF00561">
    <property type="entry name" value="Abhydrolase_1"/>
    <property type="match status" value="1"/>
</dbReference>
<accession>A0ABR9ZQ53</accession>